<evidence type="ECO:0000313" key="2">
    <source>
        <dbReference type="EMBL" id="WWF03607.1"/>
    </source>
</evidence>
<proteinExistence type="predicted"/>
<dbReference type="Proteomes" id="UP001359308">
    <property type="component" value="Chromosome"/>
</dbReference>
<protein>
    <submittedName>
        <fullName evidence="2">Uncharacterized protein</fullName>
    </submittedName>
</protein>
<feature type="transmembrane region" description="Helical" evidence="1">
    <location>
        <begin position="46"/>
        <end position="69"/>
    </location>
</feature>
<dbReference type="RefSeq" id="WP_198323930.1">
    <property type="nucleotide sequence ID" value="NZ_CP104311.1"/>
</dbReference>
<organism evidence="2 3">
    <name type="scientific">Methylococcus capsulatus</name>
    <dbReference type="NCBI Taxonomy" id="414"/>
    <lineage>
        <taxon>Bacteria</taxon>
        <taxon>Pseudomonadati</taxon>
        <taxon>Pseudomonadota</taxon>
        <taxon>Gammaproteobacteria</taxon>
        <taxon>Methylococcales</taxon>
        <taxon>Methylococcaceae</taxon>
        <taxon>Methylococcus</taxon>
    </lineage>
</organism>
<name>A0ABZ2F8L3_METCP</name>
<keyword evidence="1" id="KW-1133">Transmembrane helix</keyword>
<keyword evidence="1" id="KW-0472">Membrane</keyword>
<gene>
    <name evidence="2" type="ORF">N4J17_08325</name>
</gene>
<evidence type="ECO:0000313" key="3">
    <source>
        <dbReference type="Proteomes" id="UP001359308"/>
    </source>
</evidence>
<keyword evidence="3" id="KW-1185">Reference proteome</keyword>
<evidence type="ECO:0000256" key="1">
    <source>
        <dbReference type="SAM" id="Phobius"/>
    </source>
</evidence>
<accession>A0ABZ2F8L3</accession>
<sequence>MAKKVVPITSKPRGTLLSLVAAPEEMVTTSSTAPMDGFDGSDKPGLIAKVVYGSVYCLSFSVVLGALVLGKLVPGRQVIAKGLQDGTAAARQSLTWLETLRASPAPDTDPRTLKA</sequence>
<keyword evidence="1" id="KW-0812">Transmembrane</keyword>
<dbReference type="EMBL" id="CP104311">
    <property type="protein sequence ID" value="WWF03607.1"/>
    <property type="molecule type" value="Genomic_DNA"/>
</dbReference>
<reference evidence="2 3" key="1">
    <citation type="submission" date="2022-09" db="EMBL/GenBank/DDBJ databases">
        <authorList>
            <person name="Giprobiosintez L."/>
        </authorList>
    </citation>
    <scope>NUCLEOTIDE SEQUENCE [LARGE SCALE GENOMIC DNA]</scope>
    <source>
        <strain evidence="3">VKPM-B-12549 (GBS-15)</strain>
    </source>
</reference>